<protein>
    <recommendedName>
        <fullName evidence="3">Tyr recombinase domain-containing protein</fullName>
    </recommendedName>
</protein>
<feature type="domain" description="Tyr recombinase" evidence="3">
    <location>
        <begin position="1"/>
        <end position="135"/>
    </location>
</feature>
<gene>
    <name evidence="4" type="ORF">GZ78_08840</name>
</gene>
<dbReference type="CDD" id="cd00796">
    <property type="entry name" value="INT_Rci_Hp1_C"/>
    <property type="match status" value="1"/>
</dbReference>
<accession>A0A081NH47</accession>
<dbReference type="AlphaFoldDB" id="A0A081NH47"/>
<sequence length="151" mass="17534">MITKICLATGARWGEIESRKDHHFKDNQVYLTYTKSKKNRVIPLDPDLFQEVKQHIQNKGEFTNSQEAFRRALLRCGVRTIRGQASHVLRHTFASHFMMNGGNIRVLQTILGHSDIKMTVKYAKFSKDHLTDAVRLNPLNKMDTSWTHQEN</sequence>
<dbReference type="SUPFAM" id="SSF56349">
    <property type="entry name" value="DNA breaking-rejoining enzymes"/>
    <property type="match status" value="1"/>
</dbReference>
<dbReference type="GO" id="GO:0003677">
    <property type="term" value="F:DNA binding"/>
    <property type="evidence" value="ECO:0007669"/>
    <property type="project" value="InterPro"/>
</dbReference>
<dbReference type="eggNOG" id="COG0582">
    <property type="taxonomic scope" value="Bacteria"/>
</dbReference>
<dbReference type="InterPro" id="IPR050090">
    <property type="entry name" value="Tyrosine_recombinase_XerCD"/>
</dbReference>
<dbReference type="Gene3D" id="1.10.443.10">
    <property type="entry name" value="Intergrase catalytic core"/>
    <property type="match status" value="1"/>
</dbReference>
<name>A0A081NH47_9GAMM</name>
<dbReference type="InterPro" id="IPR002104">
    <property type="entry name" value="Integrase_catalytic"/>
</dbReference>
<dbReference type="PROSITE" id="PS51898">
    <property type="entry name" value="TYR_RECOMBINASE"/>
    <property type="match status" value="1"/>
</dbReference>
<evidence type="ECO:0000313" key="4">
    <source>
        <dbReference type="EMBL" id="KEQ17770.1"/>
    </source>
</evidence>
<dbReference type="PANTHER" id="PTHR30349:SF93">
    <property type="entry name" value="FELS-2 PROPHAGE PROTEIN"/>
    <property type="match status" value="1"/>
</dbReference>
<proteinExistence type="predicted"/>
<keyword evidence="2" id="KW-0233">DNA recombination</keyword>
<organism evidence="4 5">
    <name type="scientific">Endozoicomonas numazuensis</name>
    <dbReference type="NCBI Taxonomy" id="1137799"/>
    <lineage>
        <taxon>Bacteria</taxon>
        <taxon>Pseudomonadati</taxon>
        <taxon>Pseudomonadota</taxon>
        <taxon>Gammaproteobacteria</taxon>
        <taxon>Oceanospirillales</taxon>
        <taxon>Endozoicomonadaceae</taxon>
        <taxon>Endozoicomonas</taxon>
    </lineage>
</organism>
<dbReference type="STRING" id="1137799.GZ78_08840"/>
<evidence type="ECO:0000313" key="5">
    <source>
        <dbReference type="Proteomes" id="UP000028073"/>
    </source>
</evidence>
<evidence type="ECO:0000259" key="3">
    <source>
        <dbReference type="PROSITE" id="PS51898"/>
    </source>
</evidence>
<dbReference type="GO" id="GO:0006310">
    <property type="term" value="P:DNA recombination"/>
    <property type="evidence" value="ECO:0007669"/>
    <property type="project" value="UniProtKB-KW"/>
</dbReference>
<keyword evidence="5" id="KW-1185">Reference proteome</keyword>
<dbReference type="InterPro" id="IPR011010">
    <property type="entry name" value="DNA_brk_join_enz"/>
</dbReference>
<dbReference type="GO" id="GO:0015074">
    <property type="term" value="P:DNA integration"/>
    <property type="evidence" value="ECO:0007669"/>
    <property type="project" value="UniProtKB-KW"/>
</dbReference>
<reference evidence="4 5" key="1">
    <citation type="submission" date="2014-06" db="EMBL/GenBank/DDBJ databases">
        <title>Whole Genome Sequences of Three Symbiotic Endozoicomonas Bacteria.</title>
        <authorList>
            <person name="Neave M.J."/>
            <person name="Apprill A."/>
            <person name="Voolstra C.R."/>
        </authorList>
    </citation>
    <scope>NUCLEOTIDE SEQUENCE [LARGE SCALE GENOMIC DNA]</scope>
    <source>
        <strain evidence="4 5">DSM 25634</strain>
    </source>
</reference>
<dbReference type="EMBL" id="JOKH01000002">
    <property type="protein sequence ID" value="KEQ17770.1"/>
    <property type="molecule type" value="Genomic_DNA"/>
</dbReference>
<comment type="caution">
    <text evidence="4">The sequence shown here is derived from an EMBL/GenBank/DDBJ whole genome shotgun (WGS) entry which is preliminary data.</text>
</comment>
<dbReference type="PANTHER" id="PTHR30349">
    <property type="entry name" value="PHAGE INTEGRASE-RELATED"/>
    <property type="match status" value="1"/>
</dbReference>
<evidence type="ECO:0000256" key="1">
    <source>
        <dbReference type="ARBA" id="ARBA00022908"/>
    </source>
</evidence>
<keyword evidence="1" id="KW-0229">DNA integration</keyword>
<dbReference type="Proteomes" id="UP000028073">
    <property type="component" value="Unassembled WGS sequence"/>
</dbReference>
<dbReference type="InterPro" id="IPR013762">
    <property type="entry name" value="Integrase-like_cat_sf"/>
</dbReference>
<evidence type="ECO:0000256" key="2">
    <source>
        <dbReference type="ARBA" id="ARBA00023172"/>
    </source>
</evidence>
<dbReference type="Pfam" id="PF00589">
    <property type="entry name" value="Phage_integrase"/>
    <property type="match status" value="1"/>
</dbReference>